<evidence type="ECO:0000313" key="2">
    <source>
        <dbReference type="EMBL" id="KAK3048506.1"/>
    </source>
</evidence>
<protein>
    <submittedName>
        <fullName evidence="2">Uncharacterized protein</fullName>
    </submittedName>
</protein>
<proteinExistence type="predicted"/>
<dbReference type="EMBL" id="JAWDJX010000048">
    <property type="protein sequence ID" value="KAK3048506.1"/>
    <property type="molecule type" value="Genomic_DNA"/>
</dbReference>
<name>A0AAJ0D820_9PEZI</name>
<evidence type="ECO:0000256" key="1">
    <source>
        <dbReference type="SAM" id="MobiDB-lite"/>
    </source>
</evidence>
<keyword evidence="3" id="KW-1185">Reference proteome</keyword>
<gene>
    <name evidence="2" type="ORF">LTR09_010170</name>
</gene>
<feature type="region of interest" description="Disordered" evidence="1">
    <location>
        <begin position="1"/>
        <end position="30"/>
    </location>
</feature>
<sequence length="744" mass="84217">MADVSQRPPADVTHASDGQDASSMESEVRSMKIKDNQGGDVQVVWFPEPLGSAYHKNLPPFPIHVYFTPKAATIATDSSFPASLVYHIRRLGNFGDDWRTSESTECNYHLELYLHPLPNVLSCVAHQRTELRYRNENGIVTFTFTGSHYRTKSCRIVVVDSTNWTEGNLVWVAFDLREHATPLSDEVRDSRDEDVCTVRAVRSRSWPCALHHLRELWSTGGGAEAVQSLARWNDGGMSMQLEPEAVLDIDEEHDSESTASEEQINMADPHDALEALNKADRARMASLFDMTELLIPKPLEHTRYATYSDVTGRPVTSVWDPRLSRENPPFSITLYISSDSMHLHPNALFHALNKGMLECQAWTLDIIQGITNAAAAYQYHAQSSSRRRADATMLRRRCTRMILTKVNEHRSPKISDNRLPKELMDYIEDLLVPPEVPTYSSLPRRFFPDMFLFLDPAHLLTGPQLVYFDQDERSAGTQQAQAGLSSAERSSPPLRGNNSEEAFVLLVDSPHYWCRVTNEIWTLWTLCSPRSTDRDMATLPSVDVRIVKGAPDGLILEFVLHGNRPVTIGMEPALSHPSHERTFTLTDLATGDVIAEKSRQFYPSRPTTWQVDWQQVQTGISQASQTGLPEQHGLAQFWAHLLSQHGVKGLEKANHFETLWPQVPRVFLSVDGYWKRLPDYYAFVDGRRYRLTMRPDVVIPMWTFGKVGALEGLFNMPPLQVTSNTSMDFVLRRQNNGESAIELC</sequence>
<organism evidence="2 3">
    <name type="scientific">Extremus antarcticus</name>
    <dbReference type="NCBI Taxonomy" id="702011"/>
    <lineage>
        <taxon>Eukaryota</taxon>
        <taxon>Fungi</taxon>
        <taxon>Dikarya</taxon>
        <taxon>Ascomycota</taxon>
        <taxon>Pezizomycotina</taxon>
        <taxon>Dothideomycetes</taxon>
        <taxon>Dothideomycetidae</taxon>
        <taxon>Mycosphaerellales</taxon>
        <taxon>Extremaceae</taxon>
        <taxon>Extremus</taxon>
    </lineage>
</organism>
<evidence type="ECO:0000313" key="3">
    <source>
        <dbReference type="Proteomes" id="UP001271007"/>
    </source>
</evidence>
<comment type="caution">
    <text evidence="2">The sequence shown here is derived from an EMBL/GenBank/DDBJ whole genome shotgun (WGS) entry which is preliminary data.</text>
</comment>
<accession>A0AAJ0D820</accession>
<reference evidence="2" key="1">
    <citation type="submission" date="2023-04" db="EMBL/GenBank/DDBJ databases">
        <title>Black Yeasts Isolated from many extreme environments.</title>
        <authorList>
            <person name="Coleine C."/>
            <person name="Stajich J.E."/>
            <person name="Selbmann L."/>
        </authorList>
    </citation>
    <scope>NUCLEOTIDE SEQUENCE</scope>
    <source>
        <strain evidence="2">CCFEE 5312</strain>
    </source>
</reference>
<dbReference type="AlphaFoldDB" id="A0AAJ0D820"/>
<dbReference type="Proteomes" id="UP001271007">
    <property type="component" value="Unassembled WGS sequence"/>
</dbReference>